<evidence type="ECO:0000313" key="1">
    <source>
        <dbReference type="EMBL" id="CAG8623538.1"/>
    </source>
</evidence>
<protein>
    <submittedName>
        <fullName evidence="1">3413_t:CDS:1</fullName>
    </submittedName>
</protein>
<sequence length="129" mass="14977">MPTYHDLPHDEFLVIKICKGLRPKFKRKVPQLLKQMINRCLDANPLARPTAGELCIIFQNWINEVLSKRDAEFAMQYNEVVELNENIEPNTISSPQAVYISRLLDFDNLPEPQNSKLINNEFHLVSETL</sequence>
<feature type="non-terminal residue" evidence="1">
    <location>
        <position position="129"/>
    </location>
</feature>
<dbReference type="InterPro" id="IPR011009">
    <property type="entry name" value="Kinase-like_dom_sf"/>
</dbReference>
<dbReference type="EMBL" id="CAJVPP010003212">
    <property type="protein sequence ID" value="CAG8623538.1"/>
    <property type="molecule type" value="Genomic_DNA"/>
</dbReference>
<reference evidence="1" key="1">
    <citation type="submission" date="2021-06" db="EMBL/GenBank/DDBJ databases">
        <authorList>
            <person name="Kallberg Y."/>
            <person name="Tangrot J."/>
            <person name="Rosling A."/>
        </authorList>
    </citation>
    <scope>NUCLEOTIDE SEQUENCE</scope>
    <source>
        <strain evidence="1">87-6 pot B 2015</strain>
    </source>
</reference>
<dbReference type="SUPFAM" id="SSF56112">
    <property type="entry name" value="Protein kinase-like (PK-like)"/>
    <property type="match status" value="1"/>
</dbReference>
<name>A0A9N9D0Z5_FUNMO</name>
<dbReference type="AlphaFoldDB" id="A0A9N9D0Z5"/>
<accession>A0A9N9D0Z5</accession>
<proteinExistence type="predicted"/>
<comment type="caution">
    <text evidence="1">The sequence shown here is derived from an EMBL/GenBank/DDBJ whole genome shotgun (WGS) entry which is preliminary data.</text>
</comment>
<gene>
    <name evidence="1" type="ORF">FMOSSE_LOCUS10113</name>
</gene>
<feature type="non-terminal residue" evidence="1">
    <location>
        <position position="1"/>
    </location>
</feature>
<keyword evidence="2" id="KW-1185">Reference proteome</keyword>
<evidence type="ECO:0000313" key="2">
    <source>
        <dbReference type="Proteomes" id="UP000789375"/>
    </source>
</evidence>
<organism evidence="1 2">
    <name type="scientific">Funneliformis mosseae</name>
    <name type="common">Endomycorrhizal fungus</name>
    <name type="synonym">Glomus mosseae</name>
    <dbReference type="NCBI Taxonomy" id="27381"/>
    <lineage>
        <taxon>Eukaryota</taxon>
        <taxon>Fungi</taxon>
        <taxon>Fungi incertae sedis</taxon>
        <taxon>Mucoromycota</taxon>
        <taxon>Glomeromycotina</taxon>
        <taxon>Glomeromycetes</taxon>
        <taxon>Glomerales</taxon>
        <taxon>Glomeraceae</taxon>
        <taxon>Funneliformis</taxon>
    </lineage>
</organism>
<dbReference type="Proteomes" id="UP000789375">
    <property type="component" value="Unassembled WGS sequence"/>
</dbReference>
<dbReference type="Gene3D" id="1.10.510.10">
    <property type="entry name" value="Transferase(Phosphotransferase) domain 1"/>
    <property type="match status" value="1"/>
</dbReference>